<keyword evidence="7" id="KW-0963">Cytoplasm</keyword>
<evidence type="ECO:0000256" key="1">
    <source>
        <dbReference type="ARBA" id="ARBA00013260"/>
    </source>
</evidence>
<gene>
    <name evidence="7" type="primary">pth</name>
    <name evidence="11" type="ORF">JCR33_06830</name>
</gene>
<comment type="function">
    <text evidence="7">Hydrolyzes ribosome-free peptidyl-tRNAs (with 1 or more amino acids incorporated), which drop off the ribosome during protein synthesis, or as a result of ribosome stalling.</text>
</comment>
<comment type="subunit">
    <text evidence="7">Monomer.</text>
</comment>
<feature type="active site" description="Proton acceptor" evidence="7">
    <location>
        <position position="19"/>
    </location>
</feature>
<evidence type="ECO:0000313" key="11">
    <source>
        <dbReference type="EMBL" id="MBJ3775394.1"/>
    </source>
</evidence>
<dbReference type="AlphaFoldDB" id="A0A934MKE6"/>
<dbReference type="CDD" id="cd00462">
    <property type="entry name" value="PTH"/>
    <property type="match status" value="1"/>
</dbReference>
<dbReference type="InterPro" id="IPR036416">
    <property type="entry name" value="Pept_tRNA_hydro_sf"/>
</dbReference>
<dbReference type="EC" id="3.1.1.29" evidence="1 7"/>
<evidence type="ECO:0000256" key="5">
    <source>
        <dbReference type="ARBA" id="ARBA00038063"/>
    </source>
</evidence>
<evidence type="ECO:0000256" key="7">
    <source>
        <dbReference type="HAMAP-Rule" id="MF_00083"/>
    </source>
</evidence>
<dbReference type="PROSITE" id="PS01195">
    <property type="entry name" value="PEPT_TRNA_HYDROL_1"/>
    <property type="match status" value="1"/>
</dbReference>
<evidence type="ECO:0000256" key="10">
    <source>
        <dbReference type="SAM" id="MobiDB-lite"/>
    </source>
</evidence>
<dbReference type="PROSITE" id="PS01196">
    <property type="entry name" value="PEPT_TRNA_HYDROL_2"/>
    <property type="match status" value="1"/>
</dbReference>
<comment type="caution">
    <text evidence="11">The sequence shown here is derived from an EMBL/GenBank/DDBJ whole genome shotgun (WGS) entry which is preliminary data.</text>
</comment>
<dbReference type="FunFam" id="3.40.50.1470:FF:000001">
    <property type="entry name" value="Peptidyl-tRNA hydrolase"/>
    <property type="match status" value="1"/>
</dbReference>
<dbReference type="PANTHER" id="PTHR17224">
    <property type="entry name" value="PEPTIDYL-TRNA HYDROLASE"/>
    <property type="match status" value="1"/>
</dbReference>
<keyword evidence="4 7" id="KW-0694">RNA-binding</keyword>
<dbReference type="GO" id="GO:0006515">
    <property type="term" value="P:protein quality control for misfolded or incompletely synthesized proteins"/>
    <property type="evidence" value="ECO:0007669"/>
    <property type="project" value="UniProtKB-UniRule"/>
</dbReference>
<dbReference type="NCBIfam" id="TIGR00447">
    <property type="entry name" value="pth"/>
    <property type="match status" value="1"/>
</dbReference>
<dbReference type="GO" id="GO:0000049">
    <property type="term" value="F:tRNA binding"/>
    <property type="evidence" value="ECO:0007669"/>
    <property type="project" value="UniProtKB-UniRule"/>
</dbReference>
<evidence type="ECO:0000256" key="4">
    <source>
        <dbReference type="ARBA" id="ARBA00022884"/>
    </source>
</evidence>
<evidence type="ECO:0000256" key="9">
    <source>
        <dbReference type="RuleBase" id="RU004320"/>
    </source>
</evidence>
<dbReference type="GO" id="GO:0072344">
    <property type="term" value="P:rescue of stalled ribosome"/>
    <property type="evidence" value="ECO:0007669"/>
    <property type="project" value="UniProtKB-UniRule"/>
</dbReference>
<reference evidence="11" key="1">
    <citation type="submission" date="2020-12" db="EMBL/GenBank/DDBJ databases">
        <title>Bacterial taxonomy.</title>
        <authorList>
            <person name="Pan X."/>
        </authorList>
    </citation>
    <scope>NUCLEOTIDE SEQUENCE</scope>
    <source>
        <strain evidence="11">B2012</strain>
    </source>
</reference>
<comment type="function">
    <text evidence="7">Catalyzes the release of premature peptidyl moieties from peptidyl-tRNA molecules trapped in stalled 50S ribosomal subunits, and thus maintains levels of free tRNAs and 50S ribosomes.</text>
</comment>
<comment type="subcellular location">
    <subcellularLocation>
        <location evidence="7">Cytoplasm</location>
    </subcellularLocation>
</comment>
<feature type="compositionally biased region" description="Basic and acidic residues" evidence="10">
    <location>
        <begin position="207"/>
        <end position="216"/>
    </location>
</feature>
<dbReference type="Gene3D" id="3.40.50.1470">
    <property type="entry name" value="Peptidyl-tRNA hydrolase"/>
    <property type="match status" value="1"/>
</dbReference>
<evidence type="ECO:0000256" key="3">
    <source>
        <dbReference type="ARBA" id="ARBA00022801"/>
    </source>
</evidence>
<dbReference type="EMBL" id="JAEKJA010000005">
    <property type="protein sequence ID" value="MBJ3775394.1"/>
    <property type="molecule type" value="Genomic_DNA"/>
</dbReference>
<dbReference type="GO" id="GO:0004045">
    <property type="term" value="F:peptidyl-tRNA hydrolase activity"/>
    <property type="evidence" value="ECO:0007669"/>
    <property type="project" value="UniProtKB-UniRule"/>
</dbReference>
<dbReference type="InterPro" id="IPR018171">
    <property type="entry name" value="Pept_tRNA_hydro_CS"/>
</dbReference>
<dbReference type="GO" id="GO:0005737">
    <property type="term" value="C:cytoplasm"/>
    <property type="evidence" value="ECO:0007669"/>
    <property type="project" value="UniProtKB-SubCell"/>
</dbReference>
<evidence type="ECO:0000256" key="2">
    <source>
        <dbReference type="ARBA" id="ARBA00022555"/>
    </source>
</evidence>
<keyword evidence="12" id="KW-1185">Reference proteome</keyword>
<evidence type="ECO:0000256" key="6">
    <source>
        <dbReference type="ARBA" id="ARBA00050038"/>
    </source>
</evidence>
<feature type="site" description="Discriminates between blocked and unblocked aminoacyl-tRNA" evidence="7">
    <location>
        <position position="9"/>
    </location>
</feature>
<accession>A0A934MKE6</accession>
<keyword evidence="3 7" id="KW-0378">Hydrolase</keyword>
<keyword evidence="2 7" id="KW-0820">tRNA-binding</keyword>
<organism evidence="11 12">
    <name type="scientific">Acuticoccus mangrovi</name>
    <dbReference type="NCBI Taxonomy" id="2796142"/>
    <lineage>
        <taxon>Bacteria</taxon>
        <taxon>Pseudomonadati</taxon>
        <taxon>Pseudomonadota</taxon>
        <taxon>Alphaproteobacteria</taxon>
        <taxon>Hyphomicrobiales</taxon>
        <taxon>Amorphaceae</taxon>
        <taxon>Acuticoccus</taxon>
    </lineage>
</organism>
<dbReference type="Pfam" id="PF01195">
    <property type="entry name" value="Pept_tRNA_hydro"/>
    <property type="match status" value="1"/>
</dbReference>
<evidence type="ECO:0000256" key="8">
    <source>
        <dbReference type="RuleBase" id="RU000673"/>
    </source>
</evidence>
<feature type="site" description="Stabilizes the basic form of H active site to accept a proton" evidence="7">
    <location>
        <position position="91"/>
    </location>
</feature>
<comment type="catalytic activity">
    <reaction evidence="7 8">
        <text>an N-acyl-L-alpha-aminoacyl-tRNA + H2O = an N-acyl-L-amino acid + a tRNA + H(+)</text>
        <dbReference type="Rhea" id="RHEA:54448"/>
        <dbReference type="Rhea" id="RHEA-COMP:10123"/>
        <dbReference type="Rhea" id="RHEA-COMP:13883"/>
        <dbReference type="ChEBI" id="CHEBI:15377"/>
        <dbReference type="ChEBI" id="CHEBI:15378"/>
        <dbReference type="ChEBI" id="CHEBI:59874"/>
        <dbReference type="ChEBI" id="CHEBI:78442"/>
        <dbReference type="ChEBI" id="CHEBI:138191"/>
        <dbReference type="EC" id="3.1.1.29"/>
    </reaction>
</comment>
<name>A0A934MKE6_9HYPH</name>
<dbReference type="Proteomes" id="UP000609531">
    <property type="component" value="Unassembled WGS sequence"/>
</dbReference>
<feature type="binding site" evidence="7">
    <location>
        <position position="14"/>
    </location>
    <ligand>
        <name>tRNA</name>
        <dbReference type="ChEBI" id="CHEBI:17843"/>
    </ligand>
</feature>
<dbReference type="InterPro" id="IPR001328">
    <property type="entry name" value="Pept_tRNA_hydro"/>
</dbReference>
<feature type="region of interest" description="Disordered" evidence="10">
    <location>
        <begin position="190"/>
        <end position="231"/>
    </location>
</feature>
<comment type="similarity">
    <text evidence="5 7 9">Belongs to the PTH family.</text>
</comment>
<feature type="binding site" evidence="7">
    <location>
        <position position="112"/>
    </location>
    <ligand>
        <name>tRNA</name>
        <dbReference type="ChEBI" id="CHEBI:17843"/>
    </ligand>
</feature>
<dbReference type="HAMAP" id="MF_00083">
    <property type="entry name" value="Pept_tRNA_hydro_bact"/>
    <property type="match status" value="1"/>
</dbReference>
<evidence type="ECO:0000313" key="12">
    <source>
        <dbReference type="Proteomes" id="UP000609531"/>
    </source>
</evidence>
<proteinExistence type="inferred from homology"/>
<feature type="binding site" evidence="7">
    <location>
        <position position="64"/>
    </location>
    <ligand>
        <name>tRNA</name>
        <dbReference type="ChEBI" id="CHEBI:17843"/>
    </ligand>
</feature>
<dbReference type="SUPFAM" id="SSF53178">
    <property type="entry name" value="Peptidyl-tRNA hydrolase-like"/>
    <property type="match status" value="1"/>
</dbReference>
<protein>
    <recommendedName>
        <fullName evidence="6 7">Peptidyl-tRNA hydrolase</fullName>
        <shortName evidence="7">Pth</shortName>
        <ecNumber evidence="1 7">3.1.1.29</ecNumber>
    </recommendedName>
</protein>
<sequence>MKLFVGLGNPGGTYAMNRHNVGFMAIDRIHDRWNGGPWRRKFQGEVAEADIAGQRVMFLKPMTYMNESGRSVAEAARFYKVDLTDIVVAHDEIDLPHGKFRMKVGGGTGGHNGLKSISAHMRDGYRRLRIGIGHPGRKEMVPGYVLHDFAKADFAWLDPMLDAFADHAPILVEGNDAAFASKVHAALAGAGRAKGDKPAAPPASRAPEPRQGRDGKSSGGPFAALAHLLRK</sequence>
<dbReference type="PANTHER" id="PTHR17224:SF1">
    <property type="entry name" value="PEPTIDYL-TRNA HYDROLASE"/>
    <property type="match status" value="1"/>
</dbReference>
<feature type="binding site" evidence="7">
    <location>
        <position position="66"/>
    </location>
    <ligand>
        <name>tRNA</name>
        <dbReference type="ChEBI" id="CHEBI:17843"/>
    </ligand>
</feature>